<keyword evidence="8" id="KW-0175">Coiled coil</keyword>
<dbReference type="SUPFAM" id="SSF103088">
    <property type="entry name" value="OmpA-like"/>
    <property type="match status" value="1"/>
</dbReference>
<dbReference type="InterPro" id="IPR025713">
    <property type="entry name" value="MotB-like_N_dom"/>
</dbReference>
<dbReference type="Gene3D" id="3.30.1330.60">
    <property type="entry name" value="OmpA-like domain"/>
    <property type="match status" value="1"/>
</dbReference>
<gene>
    <name evidence="11" type="ORF">ASU35_00510</name>
</gene>
<feature type="region of interest" description="Disordered" evidence="9">
    <location>
        <begin position="233"/>
        <end position="259"/>
    </location>
</feature>
<feature type="coiled-coil region" evidence="8">
    <location>
        <begin position="99"/>
        <end position="126"/>
    </location>
</feature>
<comment type="similarity">
    <text evidence="2">Belongs to the MotB family.</text>
</comment>
<dbReference type="AlphaFoldDB" id="A0A0V8QJ95"/>
<reference evidence="11 12" key="1">
    <citation type="submission" date="2015-11" db="EMBL/GenBank/DDBJ databases">
        <title>Butyribacter intestini gen. nov., sp. nov., a butyric acid-producing bacterium of the family Lachnospiraceae isolated from the human faeces.</title>
        <authorList>
            <person name="Zou Y."/>
            <person name="Xue W."/>
            <person name="Luo G."/>
            <person name="Lv M."/>
        </authorList>
    </citation>
    <scope>NUCLEOTIDE SEQUENCE [LARGE SCALE GENOMIC DNA]</scope>
    <source>
        <strain evidence="11 12">ACET-33324</strain>
    </source>
</reference>
<evidence type="ECO:0000313" key="11">
    <source>
        <dbReference type="EMBL" id="KSV60685.1"/>
    </source>
</evidence>
<evidence type="ECO:0000259" key="10">
    <source>
        <dbReference type="PROSITE" id="PS51123"/>
    </source>
</evidence>
<evidence type="ECO:0000256" key="4">
    <source>
        <dbReference type="ARBA" id="ARBA00022692"/>
    </source>
</evidence>
<dbReference type="OrthoDB" id="9815217at2"/>
<comment type="subcellular location">
    <subcellularLocation>
        <location evidence="1">Cell membrane</location>
        <topology evidence="1">Single-pass membrane protein</topology>
    </subcellularLocation>
</comment>
<evidence type="ECO:0000256" key="5">
    <source>
        <dbReference type="ARBA" id="ARBA00022989"/>
    </source>
</evidence>
<dbReference type="Pfam" id="PF13677">
    <property type="entry name" value="MotB_plug"/>
    <property type="match status" value="1"/>
</dbReference>
<dbReference type="PROSITE" id="PS51123">
    <property type="entry name" value="OMPA_2"/>
    <property type="match status" value="1"/>
</dbReference>
<dbReference type="InterPro" id="IPR050330">
    <property type="entry name" value="Bact_OuterMem_StrucFunc"/>
</dbReference>
<dbReference type="EMBL" id="LNAM01000001">
    <property type="protein sequence ID" value="KSV60685.1"/>
    <property type="molecule type" value="Genomic_DNA"/>
</dbReference>
<dbReference type="InterPro" id="IPR036737">
    <property type="entry name" value="OmpA-like_sf"/>
</dbReference>
<evidence type="ECO:0000256" key="8">
    <source>
        <dbReference type="SAM" id="Coils"/>
    </source>
</evidence>
<comment type="caution">
    <text evidence="11">The sequence shown here is derived from an EMBL/GenBank/DDBJ whole genome shotgun (WGS) entry which is preliminary data.</text>
</comment>
<proteinExistence type="inferred from homology"/>
<dbReference type="PANTHER" id="PTHR30329">
    <property type="entry name" value="STATOR ELEMENT OF FLAGELLAR MOTOR COMPLEX"/>
    <property type="match status" value="1"/>
</dbReference>
<evidence type="ECO:0000256" key="1">
    <source>
        <dbReference type="ARBA" id="ARBA00004162"/>
    </source>
</evidence>
<keyword evidence="3" id="KW-1003">Cell membrane</keyword>
<name>A0A0V8QJ95_9FIRM</name>
<evidence type="ECO:0000256" key="6">
    <source>
        <dbReference type="ARBA" id="ARBA00023136"/>
    </source>
</evidence>
<keyword evidence="12" id="KW-1185">Reference proteome</keyword>
<sequence>MARKKKEESGGGGSPAWMATFSDLMNLLLCFFVLLFAMSSVDEEAFADIAASFNNSFSIFSGGAQAIGEGKLVSQGASQLNNLSQYFNQMGAAGEDDSMEEGTGSVSEYKEQLAEEQKKATEMIYEEIVEAAEKKNIEDAVEVAVDEGYQYVRIVMNGAILFDSGSDRIKEGAIPILSKIGDILKTYDKHLIKIEGHTDNIPIKSNRFPNNVWLSTARATEVFAYLTEKKKLDPESMEASGRGEYNPIADNKTESGRAKNRRVEIKIYSKE</sequence>
<dbReference type="PANTHER" id="PTHR30329:SF21">
    <property type="entry name" value="LIPOPROTEIN YIAD-RELATED"/>
    <property type="match status" value="1"/>
</dbReference>
<dbReference type="GO" id="GO:0005886">
    <property type="term" value="C:plasma membrane"/>
    <property type="evidence" value="ECO:0007669"/>
    <property type="project" value="UniProtKB-SubCell"/>
</dbReference>
<keyword evidence="6 7" id="KW-0472">Membrane</keyword>
<evidence type="ECO:0000313" key="12">
    <source>
        <dbReference type="Proteomes" id="UP000054874"/>
    </source>
</evidence>
<keyword evidence="5" id="KW-1133">Transmembrane helix</keyword>
<dbReference type="Pfam" id="PF00691">
    <property type="entry name" value="OmpA"/>
    <property type="match status" value="1"/>
</dbReference>
<protein>
    <recommendedName>
        <fullName evidence="10">OmpA-like domain-containing protein</fullName>
    </recommendedName>
</protein>
<dbReference type="CDD" id="cd07185">
    <property type="entry name" value="OmpA_C-like"/>
    <property type="match status" value="1"/>
</dbReference>
<organism evidence="11 12">
    <name type="scientific">Acetivibrio ethanolgignens</name>
    <dbReference type="NCBI Taxonomy" id="290052"/>
    <lineage>
        <taxon>Bacteria</taxon>
        <taxon>Bacillati</taxon>
        <taxon>Bacillota</taxon>
        <taxon>Clostridia</taxon>
        <taxon>Eubacteriales</taxon>
        <taxon>Oscillospiraceae</taxon>
        <taxon>Acetivibrio</taxon>
    </lineage>
</organism>
<evidence type="ECO:0000256" key="2">
    <source>
        <dbReference type="ARBA" id="ARBA00008914"/>
    </source>
</evidence>
<dbReference type="Proteomes" id="UP000054874">
    <property type="component" value="Unassembled WGS sequence"/>
</dbReference>
<dbReference type="InterPro" id="IPR006665">
    <property type="entry name" value="OmpA-like"/>
</dbReference>
<dbReference type="RefSeq" id="WP_058351164.1">
    <property type="nucleotide sequence ID" value="NZ_CABMMD010000001.1"/>
</dbReference>
<feature type="domain" description="OmpA-like" evidence="10">
    <location>
        <begin position="149"/>
        <end position="271"/>
    </location>
</feature>
<dbReference type="STRING" id="290052.ASU35_00510"/>
<evidence type="ECO:0000256" key="7">
    <source>
        <dbReference type="PROSITE-ProRule" id="PRU00473"/>
    </source>
</evidence>
<evidence type="ECO:0000256" key="3">
    <source>
        <dbReference type="ARBA" id="ARBA00022475"/>
    </source>
</evidence>
<keyword evidence="4" id="KW-0812">Transmembrane</keyword>
<accession>A0A0V8QJ95</accession>
<evidence type="ECO:0000256" key="9">
    <source>
        <dbReference type="SAM" id="MobiDB-lite"/>
    </source>
</evidence>